<evidence type="ECO:0000313" key="4">
    <source>
        <dbReference type="EMBL" id="KAF1966234.1"/>
    </source>
</evidence>
<evidence type="ECO:0000313" key="5">
    <source>
        <dbReference type="Proteomes" id="UP000800036"/>
    </source>
</evidence>
<feature type="compositionally biased region" description="Pro residues" evidence="2">
    <location>
        <begin position="72"/>
        <end position="87"/>
    </location>
</feature>
<feature type="compositionally biased region" description="Pro residues" evidence="2">
    <location>
        <begin position="28"/>
        <end position="45"/>
    </location>
</feature>
<dbReference type="AlphaFoldDB" id="A0A6A5UNI9"/>
<feature type="region of interest" description="Disordered" evidence="2">
    <location>
        <begin position="1"/>
        <end position="100"/>
    </location>
</feature>
<organism evidence="4 5">
    <name type="scientific">Bimuria novae-zelandiae CBS 107.79</name>
    <dbReference type="NCBI Taxonomy" id="1447943"/>
    <lineage>
        <taxon>Eukaryota</taxon>
        <taxon>Fungi</taxon>
        <taxon>Dikarya</taxon>
        <taxon>Ascomycota</taxon>
        <taxon>Pezizomycotina</taxon>
        <taxon>Dothideomycetes</taxon>
        <taxon>Pleosporomycetidae</taxon>
        <taxon>Pleosporales</taxon>
        <taxon>Massarineae</taxon>
        <taxon>Didymosphaeriaceae</taxon>
        <taxon>Bimuria</taxon>
    </lineage>
</organism>
<protein>
    <recommendedName>
        <fullName evidence="3">Zn(2)-C6 fungal-type domain-containing protein</fullName>
    </recommendedName>
</protein>
<dbReference type="CDD" id="cd00067">
    <property type="entry name" value="GAL4"/>
    <property type="match status" value="1"/>
</dbReference>
<keyword evidence="1" id="KW-0539">Nucleus</keyword>
<sequence>MFPHQSSQGQLPTHWQPPSAQQPAHGSYPPPPHLNSSLPPPPGQPPRADMAAPHHQMEQLHRMPGPQAWSQAPPPPDPYRGQPPPPGYMSQHHQPPAPRQRTAIACRYCRRRKIRCSGFEATDDGRCSNCMRFNQDCIFTPVSAQTQAFVPAHTVWRGVGQPPPMYGAYGQPLQAPQPPEAYGQPPRQQPQQPPPPPNYLPSPTGPPSGPYQAHSAYGPPVVPYDDASRDPLNGRKRLHPEPHTPTLPPPRPGSAASQLAHRGAGPEYAYSELPNIVSPATSSASYSSAPPQHAQQPYYPQQAPRRASPTTPYPYEAPRASSSPNAQAPTTPGGTAYYAPPQTNGTLQPLPPRSDGTTPPPTSQPTSRPGMRINDLVTDNGNGRSSTDSNMLNMLNRRHL</sequence>
<dbReference type="InterPro" id="IPR001138">
    <property type="entry name" value="Zn2Cys6_DnaBD"/>
</dbReference>
<dbReference type="Pfam" id="PF00172">
    <property type="entry name" value="Zn_clus"/>
    <property type="match status" value="1"/>
</dbReference>
<feature type="compositionally biased region" description="Pro residues" evidence="2">
    <location>
        <begin position="243"/>
        <end position="252"/>
    </location>
</feature>
<feature type="compositionally biased region" description="Polar residues" evidence="2">
    <location>
        <begin position="320"/>
        <end position="333"/>
    </location>
</feature>
<dbReference type="SMART" id="SM00066">
    <property type="entry name" value="GAL4"/>
    <property type="match status" value="1"/>
</dbReference>
<keyword evidence="5" id="KW-1185">Reference proteome</keyword>
<feature type="domain" description="Zn(2)-C6 fungal-type" evidence="3">
    <location>
        <begin position="105"/>
        <end position="139"/>
    </location>
</feature>
<feature type="compositionally biased region" description="Pro residues" evidence="2">
    <location>
        <begin position="187"/>
        <end position="209"/>
    </location>
</feature>
<gene>
    <name evidence="4" type="ORF">BU23DRAFT_487284</name>
</gene>
<feature type="region of interest" description="Disordered" evidence="2">
    <location>
        <begin position="166"/>
        <end position="400"/>
    </location>
</feature>
<feature type="compositionally biased region" description="Low complexity" evidence="2">
    <location>
        <begin position="278"/>
        <end position="304"/>
    </location>
</feature>
<dbReference type="InterPro" id="IPR036864">
    <property type="entry name" value="Zn2-C6_fun-type_DNA-bd_sf"/>
</dbReference>
<feature type="compositionally biased region" description="Polar residues" evidence="2">
    <location>
        <begin position="1"/>
        <end position="24"/>
    </location>
</feature>
<evidence type="ECO:0000256" key="2">
    <source>
        <dbReference type="SAM" id="MobiDB-lite"/>
    </source>
</evidence>
<evidence type="ECO:0000256" key="1">
    <source>
        <dbReference type="ARBA" id="ARBA00023242"/>
    </source>
</evidence>
<dbReference type="EMBL" id="ML976749">
    <property type="protein sequence ID" value="KAF1966234.1"/>
    <property type="molecule type" value="Genomic_DNA"/>
</dbReference>
<dbReference type="SUPFAM" id="SSF57701">
    <property type="entry name" value="Zn2/Cys6 DNA-binding domain"/>
    <property type="match status" value="1"/>
</dbReference>
<feature type="compositionally biased region" description="Polar residues" evidence="2">
    <location>
        <begin position="377"/>
        <end position="393"/>
    </location>
</feature>
<evidence type="ECO:0000259" key="3">
    <source>
        <dbReference type="PROSITE" id="PS50048"/>
    </source>
</evidence>
<reference evidence="4" key="1">
    <citation type="journal article" date="2020" name="Stud. Mycol.">
        <title>101 Dothideomycetes genomes: a test case for predicting lifestyles and emergence of pathogens.</title>
        <authorList>
            <person name="Haridas S."/>
            <person name="Albert R."/>
            <person name="Binder M."/>
            <person name="Bloem J."/>
            <person name="Labutti K."/>
            <person name="Salamov A."/>
            <person name="Andreopoulos B."/>
            <person name="Baker S."/>
            <person name="Barry K."/>
            <person name="Bills G."/>
            <person name="Bluhm B."/>
            <person name="Cannon C."/>
            <person name="Castanera R."/>
            <person name="Culley D."/>
            <person name="Daum C."/>
            <person name="Ezra D."/>
            <person name="Gonzalez J."/>
            <person name="Henrissat B."/>
            <person name="Kuo A."/>
            <person name="Liang C."/>
            <person name="Lipzen A."/>
            <person name="Lutzoni F."/>
            <person name="Magnuson J."/>
            <person name="Mondo S."/>
            <person name="Nolan M."/>
            <person name="Ohm R."/>
            <person name="Pangilinan J."/>
            <person name="Park H.-J."/>
            <person name="Ramirez L."/>
            <person name="Alfaro M."/>
            <person name="Sun H."/>
            <person name="Tritt A."/>
            <person name="Yoshinaga Y."/>
            <person name="Zwiers L.-H."/>
            <person name="Turgeon B."/>
            <person name="Goodwin S."/>
            <person name="Spatafora J."/>
            <person name="Crous P."/>
            <person name="Grigoriev I."/>
        </authorList>
    </citation>
    <scope>NUCLEOTIDE SEQUENCE</scope>
    <source>
        <strain evidence="4">CBS 107.79</strain>
    </source>
</reference>
<dbReference type="Gene3D" id="4.10.240.10">
    <property type="entry name" value="Zn(2)-C6 fungal-type DNA-binding domain"/>
    <property type="match status" value="1"/>
</dbReference>
<dbReference type="PROSITE" id="PS00463">
    <property type="entry name" value="ZN2_CY6_FUNGAL_1"/>
    <property type="match status" value="1"/>
</dbReference>
<dbReference type="GO" id="GO:0000981">
    <property type="term" value="F:DNA-binding transcription factor activity, RNA polymerase II-specific"/>
    <property type="evidence" value="ECO:0007669"/>
    <property type="project" value="InterPro"/>
</dbReference>
<name>A0A6A5UNI9_9PLEO</name>
<dbReference type="OrthoDB" id="5401558at2759"/>
<dbReference type="Proteomes" id="UP000800036">
    <property type="component" value="Unassembled WGS sequence"/>
</dbReference>
<accession>A0A6A5UNI9</accession>
<proteinExistence type="predicted"/>
<dbReference type="PROSITE" id="PS50048">
    <property type="entry name" value="ZN2_CY6_FUNGAL_2"/>
    <property type="match status" value="1"/>
</dbReference>
<dbReference type="GO" id="GO:0008270">
    <property type="term" value="F:zinc ion binding"/>
    <property type="evidence" value="ECO:0007669"/>
    <property type="project" value="InterPro"/>
</dbReference>